<reference evidence="1 2" key="1">
    <citation type="submission" date="2019-04" db="EMBL/GenBank/DDBJ databases">
        <title>Annotation for the trematode Fasciola gigantica.</title>
        <authorList>
            <person name="Choi Y.-J."/>
        </authorList>
    </citation>
    <scope>NUCLEOTIDE SEQUENCE [LARGE SCALE GENOMIC DNA]</scope>
    <source>
        <strain evidence="1">Uganda_cow_1</strain>
    </source>
</reference>
<gene>
    <name evidence="1" type="ORF">FGIG_09750</name>
</gene>
<dbReference type="EMBL" id="SUNJ01005139">
    <property type="protein sequence ID" value="TPP63864.1"/>
    <property type="molecule type" value="Genomic_DNA"/>
</dbReference>
<name>A0A504YR75_FASGI</name>
<accession>A0A504YR75</accession>
<dbReference type="AlphaFoldDB" id="A0A504YR75"/>
<evidence type="ECO:0000313" key="1">
    <source>
        <dbReference type="EMBL" id="TPP63864.1"/>
    </source>
</evidence>
<evidence type="ECO:0000313" key="2">
    <source>
        <dbReference type="Proteomes" id="UP000316759"/>
    </source>
</evidence>
<protein>
    <submittedName>
        <fullName evidence="1">Uncharacterized protein</fullName>
    </submittedName>
</protein>
<keyword evidence="2" id="KW-1185">Reference proteome</keyword>
<comment type="caution">
    <text evidence="1">The sequence shown here is derived from an EMBL/GenBank/DDBJ whole genome shotgun (WGS) entry which is preliminary data.</text>
</comment>
<organism evidence="1 2">
    <name type="scientific">Fasciola gigantica</name>
    <name type="common">Giant liver fluke</name>
    <dbReference type="NCBI Taxonomy" id="46835"/>
    <lineage>
        <taxon>Eukaryota</taxon>
        <taxon>Metazoa</taxon>
        <taxon>Spiralia</taxon>
        <taxon>Lophotrochozoa</taxon>
        <taxon>Platyhelminthes</taxon>
        <taxon>Trematoda</taxon>
        <taxon>Digenea</taxon>
        <taxon>Plagiorchiida</taxon>
        <taxon>Echinostomata</taxon>
        <taxon>Echinostomatoidea</taxon>
        <taxon>Fasciolidae</taxon>
        <taxon>Fasciola</taxon>
    </lineage>
</organism>
<sequence length="148" mass="16602">MRAPAQTTAAGFPKEMAGADMIEPLPLTWYVNRHFIVISDYFTIRCWAIPLPKPVGWASAKTINKTGLPGGVSHANFIQAKARHTRVSPFKSHILNFTKTPVKSYFPQGKSFDGTANKTIKGHSQSSNYLRRWIFGTYSLLNFCQPEQ</sequence>
<proteinExistence type="predicted"/>
<dbReference type="Proteomes" id="UP000316759">
    <property type="component" value="Unassembled WGS sequence"/>
</dbReference>